<dbReference type="KEGG" id="sfeu:IM697_15365"/>
<evidence type="ECO:0000313" key="2">
    <source>
        <dbReference type="Proteomes" id="UP000594205"/>
    </source>
</evidence>
<keyword evidence="2" id="KW-1185">Reference proteome</keyword>
<dbReference type="EMBL" id="CP063373">
    <property type="protein sequence ID" value="QOV41147.1"/>
    <property type="molecule type" value="Genomic_DNA"/>
</dbReference>
<protein>
    <recommendedName>
        <fullName evidence="3">Protein kilB</fullName>
    </recommendedName>
</protein>
<organism evidence="1 2">
    <name type="scientific">Streptomyces ferrugineus</name>
    <dbReference type="NCBI Taxonomy" id="1413221"/>
    <lineage>
        <taxon>Bacteria</taxon>
        <taxon>Bacillati</taxon>
        <taxon>Actinomycetota</taxon>
        <taxon>Actinomycetes</taxon>
        <taxon>Kitasatosporales</taxon>
        <taxon>Streptomycetaceae</taxon>
        <taxon>Streptomyces</taxon>
    </lineage>
</organism>
<dbReference type="Proteomes" id="UP000594205">
    <property type="component" value="Chromosome"/>
</dbReference>
<evidence type="ECO:0008006" key="3">
    <source>
        <dbReference type="Google" id="ProtNLM"/>
    </source>
</evidence>
<evidence type="ECO:0000313" key="1">
    <source>
        <dbReference type="EMBL" id="QOV41147.1"/>
    </source>
</evidence>
<proteinExistence type="predicted"/>
<reference evidence="1 2" key="1">
    <citation type="submission" date="2020-10" db="EMBL/GenBank/DDBJ databases">
        <title>Streptomyces ferrugineus complate genome analysis.</title>
        <authorList>
            <person name="Anwar N."/>
        </authorList>
    </citation>
    <scope>NUCLEOTIDE SEQUENCE [LARGE SCALE GENOMIC DNA]</scope>
    <source>
        <strain evidence="1 2">CCTCC AA2014009</strain>
    </source>
</reference>
<accession>A0A7M2SXL8</accession>
<name>A0A7M2SXL8_9ACTN</name>
<dbReference type="AlphaFoldDB" id="A0A7M2SXL8"/>
<sequence length="136" mass="14796">MIGAGAALAGSVISARSTRGAGERQAEAALHTLRLTIEEQRATRVHDQRRQAYVRFLEAADAGARAGRAWEGQPTDRLELERAYTVVLLEGPAEPAAAAGALMRSLRAERVVLDEFDARRDEFLEAARDALARERG</sequence>
<gene>
    <name evidence="1" type="ORF">IM697_15365</name>
</gene>